<dbReference type="STRING" id="576118.SAMN05216216_11063"/>
<evidence type="ECO:0000313" key="1">
    <source>
        <dbReference type="EMBL" id="SDK81573.1"/>
    </source>
</evidence>
<proteinExistence type="predicted"/>
<dbReference type="RefSeq" id="WP_092986084.1">
    <property type="nucleotide sequence ID" value="NZ_FNFY01000010.1"/>
</dbReference>
<dbReference type="AlphaFoldDB" id="A0A1G9EZW2"/>
<accession>A0A1G9EZW2</accession>
<sequence>MIKELQLVNADTGVAEHFELHEVDKDKRGKVRAVKLFQNGELDTYTKTGNALFYSDRKTVSIPRWVLEEVR</sequence>
<dbReference type="OrthoDB" id="2390380at2"/>
<reference evidence="2" key="1">
    <citation type="submission" date="2016-10" db="EMBL/GenBank/DDBJ databases">
        <authorList>
            <person name="Varghese N."/>
            <person name="Submissions S."/>
        </authorList>
    </citation>
    <scope>NUCLEOTIDE SEQUENCE [LARGE SCALE GENOMIC DNA]</scope>
    <source>
        <strain evidence="2">CGMCC 1.8895</strain>
    </source>
</reference>
<organism evidence="1 2">
    <name type="scientific">Lacicoccus qingdaonensis</name>
    <dbReference type="NCBI Taxonomy" id="576118"/>
    <lineage>
        <taxon>Bacteria</taxon>
        <taxon>Bacillati</taxon>
        <taxon>Bacillota</taxon>
        <taxon>Bacilli</taxon>
        <taxon>Bacillales</taxon>
        <taxon>Salinicoccaceae</taxon>
        <taxon>Lacicoccus</taxon>
    </lineage>
</organism>
<name>A0A1G9EZW2_9BACL</name>
<dbReference type="Proteomes" id="UP000199008">
    <property type="component" value="Unassembled WGS sequence"/>
</dbReference>
<gene>
    <name evidence="1" type="ORF">SAMN05216216_11063</name>
</gene>
<evidence type="ECO:0000313" key="2">
    <source>
        <dbReference type="Proteomes" id="UP000199008"/>
    </source>
</evidence>
<keyword evidence="2" id="KW-1185">Reference proteome</keyword>
<protein>
    <submittedName>
        <fullName evidence="1">Uncharacterized protein</fullName>
    </submittedName>
</protein>
<dbReference type="EMBL" id="FNFY01000010">
    <property type="protein sequence ID" value="SDK81573.1"/>
    <property type="molecule type" value="Genomic_DNA"/>
</dbReference>